<reference evidence="1 2" key="1">
    <citation type="submission" date="2016-10" db="EMBL/GenBank/DDBJ databases">
        <authorList>
            <person name="de Groot N.N."/>
        </authorList>
    </citation>
    <scope>NUCLEOTIDE SEQUENCE [LARGE SCALE GENOMIC DNA]</scope>
    <source>
        <strain evidence="1 2">DSM 19803</strain>
    </source>
</reference>
<evidence type="ECO:0000313" key="1">
    <source>
        <dbReference type="EMBL" id="SDG61637.1"/>
    </source>
</evidence>
<dbReference type="STRING" id="470826.SAMN04488027_10443"/>
<sequence length="412" mass="48473">MPVVKPFRATRPTRDKVGLIASKPYDTYTKAQIEARLDNNPFSFLHIVNPGYKYNKEISGKERFGLVKNRFEEFKEDGSFQQDEKPCYYLHKIIYRNEIQFVGFVGAASTEDYENNSIRKHEDTLKEKVDVFTEYLKTVRFNADPVLLTFPDNAVLEGISQELMQERPEYEFTTTSRETHHFWVIGDEAIKEQIEAEFKAMQHIYIADGHHRSLSSIDLKKKLQAENETHTGYEAYNYFMGFFIPESHLRIHEFNRLVKDLNGLSKDEFLIKLDEQFKIENLKQNYYKPSKPHHFSMYLDGDFYELNLRFRNYDFHDALSRLDAQILYNTILKPILGIEDLRNNSRLEYSQGQKDMAYVKGMIDNGEFEVGFGMYPAKIDEMKTIADEGMKMPPKTTFIEPRLRSGITIYEF</sequence>
<protein>
    <submittedName>
        <fullName evidence="1">Uncharacterized conserved protein, DUF1015 family</fullName>
    </submittedName>
</protein>
<dbReference type="RefSeq" id="WP_093366247.1">
    <property type="nucleotide sequence ID" value="NZ_FNCW01000004.1"/>
</dbReference>
<dbReference type="AlphaFoldDB" id="A0A1G7VPL9"/>
<name>A0A1G7VPL9_9FLAO</name>
<proteinExistence type="predicted"/>
<dbReference type="InterPro" id="IPR008323">
    <property type="entry name" value="UCP033563"/>
</dbReference>
<gene>
    <name evidence="1" type="ORF">SAMN04488027_10443</name>
</gene>
<evidence type="ECO:0000313" key="2">
    <source>
        <dbReference type="Proteomes" id="UP000199296"/>
    </source>
</evidence>
<dbReference type="PIRSF" id="PIRSF033563">
    <property type="entry name" value="UCP033563"/>
    <property type="match status" value="1"/>
</dbReference>
<dbReference type="PANTHER" id="PTHR36454">
    <property type="entry name" value="LMO2823 PROTEIN"/>
    <property type="match status" value="1"/>
</dbReference>
<dbReference type="OrthoDB" id="9781616at2"/>
<accession>A0A1G7VPL9</accession>
<dbReference type="Proteomes" id="UP000199296">
    <property type="component" value="Unassembled WGS sequence"/>
</dbReference>
<dbReference type="EMBL" id="FNCW01000004">
    <property type="protein sequence ID" value="SDG61637.1"/>
    <property type="molecule type" value="Genomic_DNA"/>
</dbReference>
<dbReference type="PANTHER" id="PTHR36454:SF1">
    <property type="entry name" value="DUF1015 DOMAIN-CONTAINING PROTEIN"/>
    <property type="match status" value="1"/>
</dbReference>
<organism evidence="1 2">
    <name type="scientific">Psychroflexus sediminis</name>
    <dbReference type="NCBI Taxonomy" id="470826"/>
    <lineage>
        <taxon>Bacteria</taxon>
        <taxon>Pseudomonadati</taxon>
        <taxon>Bacteroidota</taxon>
        <taxon>Flavobacteriia</taxon>
        <taxon>Flavobacteriales</taxon>
        <taxon>Flavobacteriaceae</taxon>
        <taxon>Psychroflexus</taxon>
    </lineage>
</organism>
<keyword evidence="2" id="KW-1185">Reference proteome</keyword>
<dbReference type="Pfam" id="PF06245">
    <property type="entry name" value="DUF1015"/>
    <property type="match status" value="1"/>
</dbReference>